<sequence>MDGIDMDGIEEEPQPLGTTADLVRTRGLLLYRVGRRLGDIDIEIDMQGGESLDSNKVQALVKERAKLYEGAKGVCHIMDTRLKLELSKCHIPTADTPHPSSVPPTPNAETAISFAAVTPPKHLTGSIPLALDPDGSPVDVTLEDASRHRISRYPTVVWTPEGEYVDLICPVCHGNATGNHRRRLIYLNGIEGFRAHLLRFHDQVLSPLDVIADCRNKTYSPTEIEALKTRAQGRPVIKKIRCKPPTVSQGKQPRYDFRTSDGTKAKARDAFNHSDGFDDSDGVSGSDTSNSELDYISNSKPPQRIGLAVPASDPHSRAENTNEGVTPMTTELYPQGLNDLRTHNTFPTNTAPSQRVLDKTSANSTVDRVGTPTTSPPVESNKAQGQASPFAASHSKREEPLENDGPENDLHLVEHDYQSKWLNWFVNEPIDYQRPRTPDSDAEHGKWIPRIDLIIPEWVKHVLVARDGSFVAIHCKFCTGERAFRNNLKKMLDHMVVEHNVLIPYIYDPYSAEVTLKMCGRQVVSKETVLEIRSLGEKNYNQFFDADITEPRIPTPYHYRAQRGARADDATTKKFMSTPLWPHKCILKNSDGTHVAISCSMCPKEEKPVRGSLKVMRDHYLFQHDIIFDMQDPNWEQTVFELCSQQDLSDEQLEDVNKRGVKSLDDMSGKATSSASIPGESNRLMGWKDVHRLPPRATSPESPVWEPLSEDE</sequence>
<dbReference type="EMBL" id="MU004184">
    <property type="protein sequence ID" value="KAF2499871.1"/>
    <property type="molecule type" value="Genomic_DNA"/>
</dbReference>
<evidence type="ECO:0000313" key="2">
    <source>
        <dbReference type="EMBL" id="KAF2499871.1"/>
    </source>
</evidence>
<evidence type="ECO:0000313" key="3">
    <source>
        <dbReference type="Proteomes" id="UP000799750"/>
    </source>
</evidence>
<accession>A0A6A6R5M4</accession>
<dbReference type="OrthoDB" id="10687458at2759"/>
<feature type="region of interest" description="Disordered" evidence="1">
    <location>
        <begin position="268"/>
        <end position="328"/>
    </location>
</feature>
<gene>
    <name evidence="2" type="ORF">BU16DRAFT_558158</name>
</gene>
<protein>
    <submittedName>
        <fullName evidence="2">Uncharacterized protein</fullName>
    </submittedName>
</protein>
<evidence type="ECO:0000256" key="1">
    <source>
        <dbReference type="SAM" id="MobiDB-lite"/>
    </source>
</evidence>
<name>A0A6A6R5M4_9PEZI</name>
<dbReference type="Proteomes" id="UP000799750">
    <property type="component" value="Unassembled WGS sequence"/>
</dbReference>
<feature type="compositionally biased region" description="Low complexity" evidence="1">
    <location>
        <begin position="282"/>
        <end position="291"/>
    </location>
</feature>
<feature type="compositionally biased region" description="Polar residues" evidence="1">
    <location>
        <begin position="344"/>
        <end position="353"/>
    </location>
</feature>
<dbReference type="AlphaFoldDB" id="A0A6A6R5M4"/>
<keyword evidence="3" id="KW-1185">Reference proteome</keyword>
<feature type="region of interest" description="Disordered" evidence="1">
    <location>
        <begin position="344"/>
        <end position="409"/>
    </location>
</feature>
<proteinExistence type="predicted"/>
<organism evidence="2 3">
    <name type="scientific">Lophium mytilinum</name>
    <dbReference type="NCBI Taxonomy" id="390894"/>
    <lineage>
        <taxon>Eukaryota</taxon>
        <taxon>Fungi</taxon>
        <taxon>Dikarya</taxon>
        <taxon>Ascomycota</taxon>
        <taxon>Pezizomycotina</taxon>
        <taxon>Dothideomycetes</taxon>
        <taxon>Pleosporomycetidae</taxon>
        <taxon>Mytilinidiales</taxon>
        <taxon>Mytilinidiaceae</taxon>
        <taxon>Lophium</taxon>
    </lineage>
</organism>
<feature type="region of interest" description="Disordered" evidence="1">
    <location>
        <begin position="661"/>
        <end position="712"/>
    </location>
</feature>
<feature type="compositionally biased region" description="Polar residues" evidence="1">
    <location>
        <begin position="360"/>
        <end position="387"/>
    </location>
</feature>
<reference evidence="2" key="1">
    <citation type="journal article" date="2020" name="Stud. Mycol.">
        <title>101 Dothideomycetes genomes: a test case for predicting lifestyles and emergence of pathogens.</title>
        <authorList>
            <person name="Haridas S."/>
            <person name="Albert R."/>
            <person name="Binder M."/>
            <person name="Bloem J."/>
            <person name="Labutti K."/>
            <person name="Salamov A."/>
            <person name="Andreopoulos B."/>
            <person name="Baker S."/>
            <person name="Barry K."/>
            <person name="Bills G."/>
            <person name="Bluhm B."/>
            <person name="Cannon C."/>
            <person name="Castanera R."/>
            <person name="Culley D."/>
            <person name="Daum C."/>
            <person name="Ezra D."/>
            <person name="Gonzalez J."/>
            <person name="Henrissat B."/>
            <person name="Kuo A."/>
            <person name="Liang C."/>
            <person name="Lipzen A."/>
            <person name="Lutzoni F."/>
            <person name="Magnuson J."/>
            <person name="Mondo S."/>
            <person name="Nolan M."/>
            <person name="Ohm R."/>
            <person name="Pangilinan J."/>
            <person name="Park H.-J."/>
            <person name="Ramirez L."/>
            <person name="Alfaro M."/>
            <person name="Sun H."/>
            <person name="Tritt A."/>
            <person name="Yoshinaga Y."/>
            <person name="Zwiers L.-H."/>
            <person name="Turgeon B."/>
            <person name="Goodwin S."/>
            <person name="Spatafora J."/>
            <person name="Crous P."/>
            <person name="Grigoriev I."/>
        </authorList>
    </citation>
    <scope>NUCLEOTIDE SEQUENCE</scope>
    <source>
        <strain evidence="2">CBS 269.34</strain>
    </source>
</reference>